<name>A0A6P8I1Z6_ACTTE</name>
<sequence length="249" mass="27262">MSVQQQRRPQIAAMFRGPGPAKYLLPGTCGYTAHDPRKNKKPAFSFGLKVGINTKNTGPGPAYLVPSSMTRRGKDGTPAYTLHDRTSLIQSFQTPAPDTYAPEKQHPPNHVKAPQYSFGLRTPYTRRDPTPAANAYMLPTILGPKAVGKRSLPAFSMTGRSKIGGFHEDLQRTPGPGTYKVCNPNTFKSRKPIYSINGRNYAPGDSTLKPGPGAYSPEKVYVDKKSAPRFTFGVRHSEYIAPLITDPVD</sequence>
<dbReference type="RefSeq" id="XP_031561561.1">
    <property type="nucleotide sequence ID" value="XM_031705701.1"/>
</dbReference>
<dbReference type="OrthoDB" id="429991at2759"/>
<evidence type="ECO:0000256" key="1">
    <source>
        <dbReference type="SAM" id="MobiDB-lite"/>
    </source>
</evidence>
<dbReference type="Pfam" id="PF07004">
    <property type="entry name" value="SHIPPO-rpt"/>
    <property type="match status" value="4"/>
</dbReference>
<reference evidence="3" key="1">
    <citation type="submission" date="2025-08" db="UniProtKB">
        <authorList>
            <consortium name="RefSeq"/>
        </authorList>
    </citation>
    <scope>IDENTIFICATION</scope>
    <source>
        <tissue evidence="3">Tentacle</tissue>
    </source>
</reference>
<organism evidence="2 3">
    <name type="scientific">Actinia tenebrosa</name>
    <name type="common">Australian red waratah sea anemone</name>
    <dbReference type="NCBI Taxonomy" id="6105"/>
    <lineage>
        <taxon>Eukaryota</taxon>
        <taxon>Metazoa</taxon>
        <taxon>Cnidaria</taxon>
        <taxon>Anthozoa</taxon>
        <taxon>Hexacorallia</taxon>
        <taxon>Actiniaria</taxon>
        <taxon>Actiniidae</taxon>
        <taxon>Actinia</taxon>
    </lineage>
</organism>
<dbReference type="FunCoup" id="A0A6P8I1Z6">
    <property type="interactions" value="34"/>
</dbReference>
<accession>A0A6P8I1Z6</accession>
<evidence type="ECO:0000313" key="3">
    <source>
        <dbReference type="RefSeq" id="XP_031561561.1"/>
    </source>
</evidence>
<dbReference type="GeneID" id="116297479"/>
<evidence type="ECO:0000313" key="2">
    <source>
        <dbReference type="Proteomes" id="UP000515163"/>
    </source>
</evidence>
<proteinExistence type="predicted"/>
<dbReference type="InParanoid" id="A0A6P8I1Z6"/>
<dbReference type="PANTHER" id="PTHR21580:SF28">
    <property type="entry name" value="BOREALIN N-TERMINAL DOMAIN-CONTAINING PROTEIN-RELATED"/>
    <property type="match status" value="1"/>
</dbReference>
<dbReference type="AlphaFoldDB" id="A0A6P8I1Z6"/>
<dbReference type="KEGG" id="aten:116297479"/>
<dbReference type="PANTHER" id="PTHR21580">
    <property type="entry name" value="SHIPPO-1-RELATED"/>
    <property type="match status" value="1"/>
</dbReference>
<gene>
    <name evidence="3" type="primary">LOC116297479</name>
</gene>
<protein>
    <submittedName>
        <fullName evidence="3">Outer dense fiber protein 3-like</fullName>
    </submittedName>
</protein>
<dbReference type="InterPro" id="IPR051291">
    <property type="entry name" value="CIMAP"/>
</dbReference>
<dbReference type="InterPro" id="IPR010736">
    <property type="entry name" value="SHIPPO-rpt"/>
</dbReference>
<dbReference type="GO" id="GO:0005856">
    <property type="term" value="C:cytoskeleton"/>
    <property type="evidence" value="ECO:0007669"/>
    <property type="project" value="TreeGrafter"/>
</dbReference>
<dbReference type="Proteomes" id="UP000515163">
    <property type="component" value="Unplaced"/>
</dbReference>
<feature type="region of interest" description="Disordered" evidence="1">
    <location>
        <begin position="94"/>
        <end position="122"/>
    </location>
</feature>
<keyword evidence="2" id="KW-1185">Reference proteome</keyword>